<feature type="region of interest" description="Disordered" evidence="1">
    <location>
        <begin position="49"/>
        <end position="109"/>
    </location>
</feature>
<evidence type="ECO:0000256" key="1">
    <source>
        <dbReference type="SAM" id="MobiDB-lite"/>
    </source>
</evidence>
<feature type="compositionally biased region" description="Polar residues" evidence="1">
    <location>
        <begin position="49"/>
        <end position="64"/>
    </location>
</feature>
<dbReference type="AlphaFoldDB" id="A0A8D8CJJ3"/>
<organism evidence="2">
    <name type="scientific">Culex pipiens</name>
    <name type="common">House mosquito</name>
    <dbReference type="NCBI Taxonomy" id="7175"/>
    <lineage>
        <taxon>Eukaryota</taxon>
        <taxon>Metazoa</taxon>
        <taxon>Ecdysozoa</taxon>
        <taxon>Arthropoda</taxon>
        <taxon>Hexapoda</taxon>
        <taxon>Insecta</taxon>
        <taxon>Pterygota</taxon>
        <taxon>Neoptera</taxon>
        <taxon>Endopterygota</taxon>
        <taxon>Diptera</taxon>
        <taxon>Nematocera</taxon>
        <taxon>Culicoidea</taxon>
        <taxon>Culicidae</taxon>
        <taxon>Culicinae</taxon>
        <taxon>Culicini</taxon>
        <taxon>Culex</taxon>
        <taxon>Culex</taxon>
    </lineage>
</organism>
<accession>A0A8D8CJJ3</accession>
<name>A0A8D8CJJ3_CULPI</name>
<dbReference type="EMBL" id="HBUE01124347">
    <property type="protein sequence ID" value="CAG6493954.1"/>
    <property type="molecule type" value="Transcribed_RNA"/>
</dbReference>
<protein>
    <submittedName>
        <fullName evidence="2">(northern house mosquito) hypothetical protein</fullName>
    </submittedName>
</protein>
<proteinExistence type="predicted"/>
<evidence type="ECO:0000313" key="2">
    <source>
        <dbReference type="EMBL" id="CAG6493954.1"/>
    </source>
</evidence>
<reference evidence="2" key="1">
    <citation type="submission" date="2021-05" db="EMBL/GenBank/DDBJ databases">
        <authorList>
            <person name="Alioto T."/>
            <person name="Alioto T."/>
            <person name="Gomez Garrido J."/>
        </authorList>
    </citation>
    <scope>NUCLEOTIDE SEQUENCE</scope>
</reference>
<sequence length="109" mass="12341">MYLPRGQLARSTQQPQHQVLRKRVQVLYEHHFAHHKEATIVAKAVHSAVPTNQRQPAGTGQSLAHRTKPEPVATPPQFFHNAHAKGRRTAAQHPAVERADEQVPPPHRW</sequence>